<evidence type="ECO:0008006" key="2">
    <source>
        <dbReference type="Google" id="ProtNLM"/>
    </source>
</evidence>
<sequence>MMKKTIKINASVSATIATGSYQNLKPGFLIEETIDCIEEKGESVIIYGTETKKRLKELYDIAYGLLKEVENNAIIERIERERADLRFVASPTSGKMLPSATSIINYDADFFVSAEDLRQYASQSQIVHAKVSHYIKTGKWVEAKELPDIWTDLLIVSKGDLKLPIETGDFPAFLKKYPIEKMECGIRGFDDKIGYCGEFDFKGLPNFEEKGIILDGKLTIFDVKRTPSKVKDGMQLSAYCNLANAKQGIIIPLNDKTQAGFSKPIIYDEKALEGYFKLFLQKRKEFKKRYGI</sequence>
<accession>A0A0F9K3K9</accession>
<protein>
    <recommendedName>
        <fullName evidence="2">PD-(D/E)XK endonuclease-like domain-containing protein</fullName>
    </recommendedName>
</protein>
<reference evidence="1" key="1">
    <citation type="journal article" date="2015" name="Nature">
        <title>Complex archaea that bridge the gap between prokaryotes and eukaryotes.</title>
        <authorList>
            <person name="Spang A."/>
            <person name="Saw J.H."/>
            <person name="Jorgensen S.L."/>
            <person name="Zaremba-Niedzwiedzka K."/>
            <person name="Martijn J."/>
            <person name="Lind A.E."/>
            <person name="van Eijk R."/>
            <person name="Schleper C."/>
            <person name="Guy L."/>
            <person name="Ettema T.J."/>
        </authorList>
    </citation>
    <scope>NUCLEOTIDE SEQUENCE</scope>
</reference>
<comment type="caution">
    <text evidence="1">The sequence shown here is derived from an EMBL/GenBank/DDBJ whole genome shotgun (WGS) entry which is preliminary data.</text>
</comment>
<dbReference type="AlphaFoldDB" id="A0A0F9K3K9"/>
<dbReference type="EMBL" id="LAZR01016137">
    <property type="protein sequence ID" value="KKM05798.1"/>
    <property type="molecule type" value="Genomic_DNA"/>
</dbReference>
<name>A0A0F9K3K9_9ZZZZ</name>
<organism evidence="1">
    <name type="scientific">marine sediment metagenome</name>
    <dbReference type="NCBI Taxonomy" id="412755"/>
    <lineage>
        <taxon>unclassified sequences</taxon>
        <taxon>metagenomes</taxon>
        <taxon>ecological metagenomes</taxon>
    </lineage>
</organism>
<proteinExistence type="predicted"/>
<evidence type="ECO:0000313" key="1">
    <source>
        <dbReference type="EMBL" id="KKM05798.1"/>
    </source>
</evidence>
<gene>
    <name evidence="1" type="ORF">LCGC14_1750400</name>
</gene>